<dbReference type="InParanoid" id="A7SDW0"/>
<gene>
    <name evidence="3" type="ORF">NEMVEDRAFT_v1g28174</name>
</gene>
<dbReference type="Gene3D" id="3.40.50.80">
    <property type="entry name" value="Nucleotide-binding domain of ferredoxin-NADP reductase (FNR) module"/>
    <property type="match status" value="1"/>
</dbReference>
<dbReference type="InterPro" id="IPR039261">
    <property type="entry name" value="FNR_nucleotide-bd"/>
</dbReference>
<accession>A7SDW0</accession>
<sequence length="122" mass="14003">FEYKAGQYCFLCVPGVSMFEWHPFSISSSPHEATVSLHIRVLGDWTQQLYDYVKDTRPINVYIDGPYGAPGVDVDGDRYKVFLFVSGGIGITPMQSICNDILHQRRRGRDIRKVIFVWSVRD</sequence>
<evidence type="ECO:0000256" key="1">
    <source>
        <dbReference type="ARBA" id="ARBA00023002"/>
    </source>
</evidence>
<dbReference type="EMBL" id="DS469633">
    <property type="protein sequence ID" value="EDO38081.1"/>
    <property type="molecule type" value="Genomic_DNA"/>
</dbReference>
<dbReference type="PANTHER" id="PTHR11972">
    <property type="entry name" value="NADPH OXIDASE"/>
    <property type="match status" value="1"/>
</dbReference>
<feature type="non-terminal residue" evidence="3">
    <location>
        <position position="122"/>
    </location>
</feature>
<dbReference type="GO" id="GO:0016491">
    <property type="term" value="F:oxidoreductase activity"/>
    <property type="evidence" value="ECO:0007669"/>
    <property type="project" value="UniProtKB-KW"/>
</dbReference>
<dbReference type="InterPro" id="IPR017938">
    <property type="entry name" value="Riboflavin_synthase-like_b-brl"/>
</dbReference>
<dbReference type="PhylomeDB" id="A7SDW0"/>
<evidence type="ECO:0000313" key="3">
    <source>
        <dbReference type="EMBL" id="EDO38081.1"/>
    </source>
</evidence>
<proteinExistence type="predicted"/>
<dbReference type="Pfam" id="PF08030">
    <property type="entry name" value="NAD_binding_6"/>
    <property type="match status" value="1"/>
</dbReference>
<dbReference type="InterPro" id="IPR017927">
    <property type="entry name" value="FAD-bd_FR_type"/>
</dbReference>
<organism evidence="3 4">
    <name type="scientific">Nematostella vectensis</name>
    <name type="common">Starlet sea anemone</name>
    <dbReference type="NCBI Taxonomy" id="45351"/>
    <lineage>
        <taxon>Eukaryota</taxon>
        <taxon>Metazoa</taxon>
        <taxon>Cnidaria</taxon>
        <taxon>Anthozoa</taxon>
        <taxon>Hexacorallia</taxon>
        <taxon>Actiniaria</taxon>
        <taxon>Edwardsiidae</taxon>
        <taxon>Nematostella</taxon>
    </lineage>
</organism>
<dbReference type="PROSITE" id="PS51384">
    <property type="entry name" value="FAD_FR"/>
    <property type="match status" value="1"/>
</dbReference>
<dbReference type="Gene3D" id="2.40.30.10">
    <property type="entry name" value="Translation factors"/>
    <property type="match status" value="1"/>
</dbReference>
<dbReference type="SUPFAM" id="SSF52343">
    <property type="entry name" value="Ferredoxin reductase-like, C-terminal NADP-linked domain"/>
    <property type="match status" value="1"/>
</dbReference>
<feature type="domain" description="FAD-binding FR-type" evidence="2">
    <location>
        <begin position="1"/>
        <end position="73"/>
    </location>
</feature>
<dbReference type="AlphaFoldDB" id="A7SDW0"/>
<protein>
    <recommendedName>
        <fullName evidence="2">FAD-binding FR-type domain-containing protein</fullName>
    </recommendedName>
</protein>
<dbReference type="PANTHER" id="PTHR11972:SF55">
    <property type="entry name" value="FERRIC REDUCTASE"/>
    <property type="match status" value="1"/>
</dbReference>
<evidence type="ECO:0000313" key="4">
    <source>
        <dbReference type="Proteomes" id="UP000001593"/>
    </source>
</evidence>
<dbReference type="Pfam" id="PF08022">
    <property type="entry name" value="FAD_binding_8"/>
    <property type="match status" value="1"/>
</dbReference>
<dbReference type="Proteomes" id="UP000001593">
    <property type="component" value="Unassembled WGS sequence"/>
</dbReference>
<dbReference type="SUPFAM" id="SSF63380">
    <property type="entry name" value="Riboflavin synthase domain-like"/>
    <property type="match status" value="1"/>
</dbReference>
<feature type="non-terminal residue" evidence="3">
    <location>
        <position position="1"/>
    </location>
</feature>
<dbReference type="eggNOG" id="KOG0039">
    <property type="taxonomic scope" value="Eukaryota"/>
</dbReference>
<keyword evidence="1" id="KW-0560">Oxidoreductase</keyword>
<dbReference type="InterPro" id="IPR013112">
    <property type="entry name" value="FAD-bd_8"/>
</dbReference>
<reference evidence="3 4" key="1">
    <citation type="journal article" date="2007" name="Science">
        <title>Sea anemone genome reveals ancestral eumetazoan gene repertoire and genomic organization.</title>
        <authorList>
            <person name="Putnam N.H."/>
            <person name="Srivastava M."/>
            <person name="Hellsten U."/>
            <person name="Dirks B."/>
            <person name="Chapman J."/>
            <person name="Salamov A."/>
            <person name="Terry A."/>
            <person name="Shapiro H."/>
            <person name="Lindquist E."/>
            <person name="Kapitonov V.V."/>
            <person name="Jurka J."/>
            <person name="Genikhovich G."/>
            <person name="Grigoriev I.V."/>
            <person name="Lucas S.M."/>
            <person name="Steele R.E."/>
            <person name="Finnerty J.R."/>
            <person name="Technau U."/>
            <person name="Martindale M.Q."/>
            <person name="Rokhsar D.S."/>
        </authorList>
    </citation>
    <scope>NUCLEOTIDE SEQUENCE [LARGE SCALE GENOMIC DNA]</scope>
    <source>
        <strain evidence="4">CH2 X CH6</strain>
    </source>
</reference>
<evidence type="ECO:0000259" key="2">
    <source>
        <dbReference type="PROSITE" id="PS51384"/>
    </source>
</evidence>
<dbReference type="PRINTS" id="PR00410">
    <property type="entry name" value="PHEHYDRXLASE"/>
</dbReference>
<dbReference type="HOGENOM" id="CLU_2032426_0_0_1"/>
<name>A7SDW0_NEMVE</name>
<dbReference type="InterPro" id="IPR013121">
    <property type="entry name" value="Fe_red_NAD-bd_6"/>
</dbReference>
<dbReference type="STRING" id="45351.A7SDW0"/>
<keyword evidence="4" id="KW-1185">Reference proteome</keyword>
<dbReference type="InterPro" id="IPR050369">
    <property type="entry name" value="RBOH/FRE"/>
</dbReference>
<dbReference type="CDD" id="cd06186">
    <property type="entry name" value="NOX_Duox_like_FAD_NADP"/>
    <property type="match status" value="1"/>
</dbReference>